<accession>A0A0A0I0K3</accession>
<evidence type="ECO:0000313" key="11">
    <source>
        <dbReference type="EMBL" id="KGM94974.1"/>
    </source>
</evidence>
<protein>
    <recommendedName>
        <fullName evidence="7 8">Arginine repressor</fullName>
    </recommendedName>
</protein>
<dbReference type="InterPro" id="IPR036388">
    <property type="entry name" value="WH-like_DNA-bd_sf"/>
</dbReference>
<evidence type="ECO:0000256" key="8">
    <source>
        <dbReference type="NCBIfam" id="TIGR01529"/>
    </source>
</evidence>
<dbReference type="SUPFAM" id="SSF55252">
    <property type="entry name" value="C-terminal domain of arginine repressor"/>
    <property type="match status" value="1"/>
</dbReference>
<feature type="domain" description="Arginine repressor C-terminal" evidence="10">
    <location>
        <begin position="79"/>
        <end position="146"/>
    </location>
</feature>
<keyword evidence="6 7" id="KW-0804">Transcription</keyword>
<dbReference type="Pfam" id="PF01316">
    <property type="entry name" value="Arg_repressor"/>
    <property type="match status" value="1"/>
</dbReference>
<evidence type="ECO:0000256" key="6">
    <source>
        <dbReference type="ARBA" id="ARBA00023163"/>
    </source>
</evidence>
<dbReference type="InterPro" id="IPR020899">
    <property type="entry name" value="Arg_repress_C"/>
</dbReference>
<keyword evidence="7" id="KW-0678">Repressor</keyword>
<dbReference type="PRINTS" id="PR01467">
    <property type="entry name" value="ARGREPRESSOR"/>
</dbReference>
<evidence type="ECO:0000259" key="10">
    <source>
        <dbReference type="Pfam" id="PF02863"/>
    </source>
</evidence>
<dbReference type="UniPathway" id="UPA00068"/>
<dbReference type="PANTHER" id="PTHR34471:SF1">
    <property type="entry name" value="ARGININE REPRESSOR"/>
    <property type="match status" value="1"/>
</dbReference>
<dbReference type="GO" id="GO:0051259">
    <property type="term" value="P:protein complex oligomerization"/>
    <property type="evidence" value="ECO:0007669"/>
    <property type="project" value="InterPro"/>
</dbReference>
<dbReference type="HAMAP" id="MF_00173">
    <property type="entry name" value="Arg_repressor"/>
    <property type="match status" value="1"/>
</dbReference>
<dbReference type="InterPro" id="IPR001669">
    <property type="entry name" value="Arg_repress"/>
</dbReference>
<keyword evidence="5 7" id="KW-0238">DNA-binding</keyword>
<proteinExistence type="inferred from homology"/>
<keyword evidence="3 7" id="KW-0963">Cytoplasm</keyword>
<dbReference type="GO" id="GO:1900079">
    <property type="term" value="P:regulation of arginine biosynthetic process"/>
    <property type="evidence" value="ECO:0007669"/>
    <property type="project" value="UniProtKB-UniRule"/>
</dbReference>
<dbReference type="InterPro" id="IPR036390">
    <property type="entry name" value="WH_DNA-bd_sf"/>
</dbReference>
<dbReference type="GO" id="GO:0003700">
    <property type="term" value="F:DNA-binding transcription factor activity"/>
    <property type="evidence" value="ECO:0007669"/>
    <property type="project" value="UniProtKB-UniRule"/>
</dbReference>
<comment type="caution">
    <text evidence="11">The sequence shown here is derived from an EMBL/GenBank/DDBJ whole genome shotgun (WGS) entry which is preliminary data.</text>
</comment>
<dbReference type="PANTHER" id="PTHR34471">
    <property type="entry name" value="ARGININE REPRESSOR"/>
    <property type="match status" value="1"/>
</dbReference>
<dbReference type="EMBL" id="JENJ01000051">
    <property type="protein sequence ID" value="KGM94974.1"/>
    <property type="molecule type" value="Genomic_DNA"/>
</dbReference>
<dbReference type="InterPro" id="IPR020900">
    <property type="entry name" value="Arg_repress_DNA-bd"/>
</dbReference>
<reference evidence="11 12" key="1">
    <citation type="submission" date="2014-01" db="EMBL/GenBank/DDBJ databases">
        <title>Plasmidome dynamics in the species complex Clostridium novyi sensu lato converts strains of independent lineages into distinctly different pathogens.</title>
        <authorList>
            <person name="Skarin H."/>
            <person name="Segerman B."/>
        </authorList>
    </citation>
    <scope>NUCLEOTIDE SEQUENCE [LARGE SCALE GENOMIC DNA]</scope>
    <source>
        <strain evidence="11 12">4552</strain>
    </source>
</reference>
<dbReference type="GO" id="GO:0003677">
    <property type="term" value="F:DNA binding"/>
    <property type="evidence" value="ECO:0007669"/>
    <property type="project" value="UniProtKB-KW"/>
</dbReference>
<evidence type="ECO:0000256" key="5">
    <source>
        <dbReference type="ARBA" id="ARBA00023125"/>
    </source>
</evidence>
<dbReference type="GO" id="GO:0034618">
    <property type="term" value="F:arginine binding"/>
    <property type="evidence" value="ECO:0007669"/>
    <property type="project" value="InterPro"/>
</dbReference>
<dbReference type="SUPFAM" id="SSF46785">
    <property type="entry name" value="Winged helix' DNA-binding domain"/>
    <property type="match status" value="1"/>
</dbReference>
<dbReference type="NCBIfam" id="TIGR01529">
    <property type="entry name" value="argR_whole"/>
    <property type="match status" value="1"/>
</dbReference>
<gene>
    <name evidence="7" type="primary">argR</name>
    <name evidence="11" type="ORF">Z968_10275</name>
</gene>
<evidence type="ECO:0000256" key="1">
    <source>
        <dbReference type="ARBA" id="ARBA00004496"/>
    </source>
</evidence>
<evidence type="ECO:0000256" key="4">
    <source>
        <dbReference type="ARBA" id="ARBA00023015"/>
    </source>
</evidence>
<evidence type="ECO:0000259" key="9">
    <source>
        <dbReference type="Pfam" id="PF01316"/>
    </source>
</evidence>
<evidence type="ECO:0000256" key="7">
    <source>
        <dbReference type="HAMAP-Rule" id="MF_00173"/>
    </source>
</evidence>
<dbReference type="AlphaFoldDB" id="A0A0A0I0K3"/>
<evidence type="ECO:0000256" key="3">
    <source>
        <dbReference type="ARBA" id="ARBA00022490"/>
    </source>
</evidence>
<sequence>MKIQRHSKILEIINTKDVETQEELAEELKKRGVDVTQATVSRDIKELKLIKVLSESGNYKYATIAKSDGLLANKLVNVFSNTVISVENVQNFVVVKTLSGSGSAAAESIDSMNFDGIAGTIAGDNTIFILTISESKAEEIVKKLKKMLGDK</sequence>
<evidence type="ECO:0000313" key="12">
    <source>
        <dbReference type="Proteomes" id="UP000030012"/>
    </source>
</evidence>
<dbReference type="GO" id="GO:0005737">
    <property type="term" value="C:cytoplasm"/>
    <property type="evidence" value="ECO:0007669"/>
    <property type="project" value="UniProtKB-SubCell"/>
</dbReference>
<dbReference type="Pfam" id="PF02863">
    <property type="entry name" value="Arg_repressor_C"/>
    <property type="match status" value="1"/>
</dbReference>
<dbReference type="Gene3D" id="1.10.10.10">
    <property type="entry name" value="Winged helix-like DNA-binding domain superfamily/Winged helix DNA-binding domain"/>
    <property type="match status" value="1"/>
</dbReference>
<dbReference type="OrthoDB" id="9807089at2"/>
<organism evidence="11 12">
    <name type="scientific">Clostridium novyi A str. 4552</name>
    <dbReference type="NCBI Taxonomy" id="1444289"/>
    <lineage>
        <taxon>Bacteria</taxon>
        <taxon>Bacillati</taxon>
        <taxon>Bacillota</taxon>
        <taxon>Clostridia</taxon>
        <taxon>Eubacteriales</taxon>
        <taxon>Clostridiaceae</taxon>
        <taxon>Clostridium</taxon>
    </lineage>
</organism>
<dbReference type="GO" id="GO:0006526">
    <property type="term" value="P:L-arginine biosynthetic process"/>
    <property type="evidence" value="ECO:0007669"/>
    <property type="project" value="UniProtKB-UniPathway"/>
</dbReference>
<comment type="subcellular location">
    <subcellularLocation>
        <location evidence="1 7">Cytoplasm</location>
    </subcellularLocation>
</comment>
<dbReference type="NCBIfam" id="NF001680">
    <property type="entry name" value="PRK00441.1"/>
    <property type="match status" value="1"/>
</dbReference>
<feature type="domain" description="Arginine repressor DNA-binding" evidence="9">
    <location>
        <begin position="2"/>
        <end position="64"/>
    </location>
</feature>
<comment type="similarity">
    <text evidence="2 7">Belongs to the ArgR family.</text>
</comment>
<dbReference type="Gene3D" id="3.30.1360.40">
    <property type="match status" value="1"/>
</dbReference>
<dbReference type="Proteomes" id="UP000030012">
    <property type="component" value="Unassembled WGS sequence"/>
</dbReference>
<keyword evidence="7" id="KW-0028">Amino-acid biosynthesis</keyword>
<dbReference type="RefSeq" id="WP_039255935.1">
    <property type="nucleotide sequence ID" value="NZ_JENJ01000051.1"/>
</dbReference>
<dbReference type="InterPro" id="IPR036251">
    <property type="entry name" value="Arg_repress_C_sf"/>
</dbReference>
<comment type="pathway">
    <text evidence="7">Amino-acid biosynthesis; L-arginine biosynthesis [regulation].</text>
</comment>
<name>A0A0A0I0K3_CLONO</name>
<keyword evidence="7" id="KW-0055">Arginine biosynthesis</keyword>
<evidence type="ECO:0000256" key="2">
    <source>
        <dbReference type="ARBA" id="ARBA00008316"/>
    </source>
</evidence>
<comment type="function">
    <text evidence="7">Regulates arginine biosynthesis genes.</text>
</comment>
<keyword evidence="4 7" id="KW-0805">Transcription regulation</keyword>